<dbReference type="InterPro" id="IPR036505">
    <property type="entry name" value="Amidase/PGRP_sf"/>
</dbReference>
<dbReference type="InterPro" id="IPR002502">
    <property type="entry name" value="Amidase_domain"/>
</dbReference>
<evidence type="ECO:0000256" key="3">
    <source>
        <dbReference type="ARBA" id="ARBA00022801"/>
    </source>
</evidence>
<feature type="domain" description="N-acetylmuramoyl-L-alanine amidase" evidence="5">
    <location>
        <begin position="1"/>
        <end position="133"/>
    </location>
</feature>
<evidence type="ECO:0000256" key="2">
    <source>
        <dbReference type="ARBA" id="ARBA00011901"/>
    </source>
</evidence>
<name>A0ABY6DGC2_9RHOB</name>
<dbReference type="CDD" id="cd06583">
    <property type="entry name" value="PGRP"/>
    <property type="match status" value="1"/>
</dbReference>
<keyword evidence="3 6" id="KW-0378">Hydrolase</keyword>
<evidence type="ECO:0000259" key="5">
    <source>
        <dbReference type="SMART" id="SM00644"/>
    </source>
</evidence>
<evidence type="ECO:0000256" key="4">
    <source>
        <dbReference type="ARBA" id="ARBA00023316"/>
    </source>
</evidence>
<dbReference type="EMBL" id="CP106738">
    <property type="protein sequence ID" value="UXX85222.1"/>
    <property type="molecule type" value="Genomic_DNA"/>
</dbReference>
<evidence type="ECO:0000256" key="1">
    <source>
        <dbReference type="ARBA" id="ARBA00001561"/>
    </source>
</evidence>
<dbReference type="SMART" id="SM00644">
    <property type="entry name" value="Ami_2"/>
    <property type="match status" value="1"/>
</dbReference>
<dbReference type="Proteomes" id="UP001064087">
    <property type="component" value="Chromosome"/>
</dbReference>
<dbReference type="PANTHER" id="PTHR30417">
    <property type="entry name" value="N-ACETYLMURAMOYL-L-ALANINE AMIDASE AMID"/>
    <property type="match status" value="1"/>
</dbReference>
<evidence type="ECO:0000313" key="7">
    <source>
        <dbReference type="Proteomes" id="UP001064087"/>
    </source>
</evidence>
<dbReference type="Pfam" id="PF01510">
    <property type="entry name" value="Amidase_2"/>
    <property type="match status" value="1"/>
</dbReference>
<organism evidence="6 7">
    <name type="scientific">Roseovarius pelagicus</name>
    <dbReference type="NCBI Taxonomy" id="2980108"/>
    <lineage>
        <taxon>Bacteria</taxon>
        <taxon>Pseudomonadati</taxon>
        <taxon>Pseudomonadota</taxon>
        <taxon>Alphaproteobacteria</taxon>
        <taxon>Rhodobacterales</taxon>
        <taxon>Roseobacteraceae</taxon>
        <taxon>Roseovarius</taxon>
    </lineage>
</organism>
<keyword evidence="4" id="KW-0961">Cell wall biogenesis/degradation</keyword>
<dbReference type="InterPro" id="IPR051206">
    <property type="entry name" value="NAMLAA_amidase_2"/>
</dbReference>
<proteinExistence type="predicted"/>
<evidence type="ECO:0000313" key="6">
    <source>
        <dbReference type="EMBL" id="UXX85222.1"/>
    </source>
</evidence>
<dbReference type="GO" id="GO:0008745">
    <property type="term" value="F:N-acetylmuramoyl-L-alanine amidase activity"/>
    <property type="evidence" value="ECO:0007669"/>
    <property type="project" value="UniProtKB-EC"/>
</dbReference>
<protein>
    <recommendedName>
        <fullName evidence="2">N-acetylmuramoyl-L-alanine amidase</fullName>
        <ecNumber evidence="2">3.5.1.28</ecNumber>
    </recommendedName>
</protein>
<dbReference type="EC" id="3.5.1.28" evidence="2"/>
<sequence>MNARRGGVRPDILLLHFTNMDTAEDAVERLCDPTVTPPVSCHYVIAEDGRLWQLVPEEMRAWHAGLGCWGAVDEVNSRAIGIELANQGDHPFPDPQMRVLERLAQDIMERWAIPPERVIGHSDMAPDRKDDPGPRFDWRRLALRGLAVWPQPGADAPLSAFRALTGRIGYGAAFSDADVLKAVRLRYRPWGRGPLCADDMAVLADIAARFPVDPGGADA</sequence>
<keyword evidence="7" id="KW-1185">Reference proteome</keyword>
<reference evidence="6" key="1">
    <citation type="submission" date="2022-10" db="EMBL/GenBank/DDBJ databases">
        <title>Roseovarius pelagicus sp. nov., isolated from Arctic seawater.</title>
        <authorList>
            <person name="Hong Y.W."/>
            <person name="Hwang C.Y."/>
        </authorList>
    </citation>
    <scope>NUCLEOTIDE SEQUENCE</scope>
    <source>
        <strain evidence="6">HL-MP18</strain>
    </source>
</reference>
<dbReference type="SUPFAM" id="SSF55846">
    <property type="entry name" value="N-acetylmuramoyl-L-alanine amidase-like"/>
    <property type="match status" value="1"/>
</dbReference>
<comment type="catalytic activity">
    <reaction evidence="1">
        <text>Hydrolyzes the link between N-acetylmuramoyl residues and L-amino acid residues in certain cell-wall glycopeptides.</text>
        <dbReference type="EC" id="3.5.1.28"/>
    </reaction>
</comment>
<dbReference type="PANTHER" id="PTHR30417:SF1">
    <property type="entry name" value="N-ACETYLMURAMOYL-L-ALANINE AMIDASE AMID"/>
    <property type="match status" value="1"/>
</dbReference>
<accession>A0ABY6DGC2</accession>
<gene>
    <name evidence="6" type="ORF">N7U68_19820</name>
</gene>
<dbReference type="RefSeq" id="WP_263049197.1">
    <property type="nucleotide sequence ID" value="NZ_CP106738.1"/>
</dbReference>
<dbReference type="Gene3D" id="3.40.80.10">
    <property type="entry name" value="Peptidoglycan recognition protein-like"/>
    <property type="match status" value="1"/>
</dbReference>